<proteinExistence type="predicted"/>
<keyword evidence="2" id="KW-1185">Reference proteome</keyword>
<accession>A0A8H7ASY9</accession>
<dbReference type="GeneID" id="62209151"/>
<name>A0A8H7ASY9_9PLEO</name>
<evidence type="ECO:0000313" key="1">
    <source>
        <dbReference type="EMBL" id="KAF7670962.1"/>
    </source>
</evidence>
<evidence type="ECO:0000313" key="2">
    <source>
        <dbReference type="Proteomes" id="UP000596902"/>
    </source>
</evidence>
<dbReference type="EMBL" id="JAAABM010000026">
    <property type="protein sequence ID" value="KAF7670962.1"/>
    <property type="molecule type" value="Genomic_DNA"/>
</dbReference>
<reference evidence="1" key="2">
    <citation type="submission" date="2020-08" db="EMBL/GenBank/DDBJ databases">
        <title>Draft Genome Sequence of Cumin Blight Pathogen Alternaria burnsii.</title>
        <authorList>
            <person name="Feng Z."/>
        </authorList>
    </citation>
    <scope>NUCLEOTIDE SEQUENCE</scope>
    <source>
        <strain evidence="1">CBS107.38</strain>
    </source>
</reference>
<dbReference type="AlphaFoldDB" id="A0A8H7ASY9"/>
<dbReference type="Proteomes" id="UP000596902">
    <property type="component" value="Unassembled WGS sequence"/>
</dbReference>
<gene>
    <name evidence="1" type="ORF">GT037_010926</name>
</gene>
<reference evidence="1" key="1">
    <citation type="submission" date="2020-01" db="EMBL/GenBank/DDBJ databases">
        <authorList>
            <person name="Feng Z.H.Z."/>
        </authorList>
    </citation>
    <scope>NUCLEOTIDE SEQUENCE</scope>
    <source>
        <strain evidence="1">CBS107.38</strain>
    </source>
</reference>
<dbReference type="RefSeq" id="XP_038781344.1">
    <property type="nucleotide sequence ID" value="XM_038935973.1"/>
</dbReference>
<organism evidence="1 2">
    <name type="scientific">Alternaria burnsii</name>
    <dbReference type="NCBI Taxonomy" id="1187904"/>
    <lineage>
        <taxon>Eukaryota</taxon>
        <taxon>Fungi</taxon>
        <taxon>Dikarya</taxon>
        <taxon>Ascomycota</taxon>
        <taxon>Pezizomycotina</taxon>
        <taxon>Dothideomycetes</taxon>
        <taxon>Pleosporomycetidae</taxon>
        <taxon>Pleosporales</taxon>
        <taxon>Pleosporineae</taxon>
        <taxon>Pleosporaceae</taxon>
        <taxon>Alternaria</taxon>
        <taxon>Alternaria sect. Alternaria</taxon>
    </lineage>
</organism>
<sequence length="51" mass="5680">MSGRQISVCVLAGRRVLLRLNRIQNLQKPCVSNCDSRNNDEHETNAVARSG</sequence>
<comment type="caution">
    <text evidence="1">The sequence shown here is derived from an EMBL/GenBank/DDBJ whole genome shotgun (WGS) entry which is preliminary data.</text>
</comment>
<protein>
    <submittedName>
        <fullName evidence="1">Uncharacterized protein</fullName>
    </submittedName>
</protein>